<protein>
    <submittedName>
        <fullName evidence="1">Uncharacterized protein</fullName>
    </submittedName>
</protein>
<evidence type="ECO:0000313" key="2">
    <source>
        <dbReference type="Proteomes" id="UP001215151"/>
    </source>
</evidence>
<dbReference type="AlphaFoldDB" id="A0AAD7TMF1"/>
<dbReference type="EMBL" id="JAPEVG010000283">
    <property type="protein sequence ID" value="KAJ8469596.1"/>
    <property type="molecule type" value="Genomic_DNA"/>
</dbReference>
<sequence length="250" mass="27463">MSLTIEERLAIIKGLNVYQPRSPYALATITAAGDTAAVDAGSSIAFVVNLNTQMKADVLNSTLLAQLDADASFDRQKDTMGWYNSYKKTLGTLGWMVKDFQFTRLEDVHNFKSAEELILDYASTYLSKQEHDLFAIMLTALQQPANRGAAKLMDNSARVLNQTNFQAGVASVTSGQPTFKIGAYTCTASWTLEHAVFFQLHPQLDRGGTIQFYAESQTMTLDDKIYSQLRAAVLAKLGNNAQALVDSIVL</sequence>
<name>A0AAD7TMF1_9APHY</name>
<keyword evidence="2" id="KW-1185">Reference proteome</keyword>
<accession>A0AAD7TMF1</accession>
<proteinExistence type="predicted"/>
<reference evidence="1" key="1">
    <citation type="submission" date="2022-11" db="EMBL/GenBank/DDBJ databases">
        <title>Genome Sequence of Cubamyces cubensis.</title>
        <authorList>
            <person name="Buettner E."/>
        </authorList>
    </citation>
    <scope>NUCLEOTIDE SEQUENCE</scope>
    <source>
        <strain evidence="1">MPL-01</strain>
    </source>
</reference>
<evidence type="ECO:0000313" key="1">
    <source>
        <dbReference type="EMBL" id="KAJ8469596.1"/>
    </source>
</evidence>
<comment type="caution">
    <text evidence="1">The sequence shown here is derived from an EMBL/GenBank/DDBJ whole genome shotgun (WGS) entry which is preliminary data.</text>
</comment>
<dbReference type="Proteomes" id="UP001215151">
    <property type="component" value="Unassembled WGS sequence"/>
</dbReference>
<organism evidence="1 2">
    <name type="scientific">Trametes cubensis</name>
    <dbReference type="NCBI Taxonomy" id="1111947"/>
    <lineage>
        <taxon>Eukaryota</taxon>
        <taxon>Fungi</taxon>
        <taxon>Dikarya</taxon>
        <taxon>Basidiomycota</taxon>
        <taxon>Agaricomycotina</taxon>
        <taxon>Agaricomycetes</taxon>
        <taxon>Polyporales</taxon>
        <taxon>Polyporaceae</taxon>
        <taxon>Trametes</taxon>
    </lineage>
</organism>
<gene>
    <name evidence="1" type="ORF">ONZ51_g8894</name>
</gene>